<name>A0ABY7G8E1_MYAAR</name>
<evidence type="ECO:0000256" key="1">
    <source>
        <dbReference type="SAM" id="MobiDB-lite"/>
    </source>
</evidence>
<feature type="region of interest" description="Disordered" evidence="1">
    <location>
        <begin position="1"/>
        <end position="21"/>
    </location>
</feature>
<proteinExistence type="predicted"/>
<gene>
    <name evidence="2" type="ORF">MAR_003190</name>
</gene>
<sequence>METACTPASRDITAPPAERRANHNVWTILATSPPASARSVRRELTLATCAPMES</sequence>
<protein>
    <submittedName>
        <fullName evidence="2">Uncharacterized protein</fullName>
    </submittedName>
</protein>
<evidence type="ECO:0000313" key="3">
    <source>
        <dbReference type="Proteomes" id="UP001164746"/>
    </source>
</evidence>
<dbReference type="EMBL" id="CP111027">
    <property type="protein sequence ID" value="WAR29622.1"/>
    <property type="molecule type" value="Genomic_DNA"/>
</dbReference>
<evidence type="ECO:0000313" key="2">
    <source>
        <dbReference type="EMBL" id="WAR29622.1"/>
    </source>
</evidence>
<organism evidence="2 3">
    <name type="scientific">Mya arenaria</name>
    <name type="common">Soft-shell clam</name>
    <dbReference type="NCBI Taxonomy" id="6604"/>
    <lineage>
        <taxon>Eukaryota</taxon>
        <taxon>Metazoa</taxon>
        <taxon>Spiralia</taxon>
        <taxon>Lophotrochozoa</taxon>
        <taxon>Mollusca</taxon>
        <taxon>Bivalvia</taxon>
        <taxon>Autobranchia</taxon>
        <taxon>Heteroconchia</taxon>
        <taxon>Euheterodonta</taxon>
        <taxon>Imparidentia</taxon>
        <taxon>Neoheterodontei</taxon>
        <taxon>Myida</taxon>
        <taxon>Myoidea</taxon>
        <taxon>Myidae</taxon>
        <taxon>Mya</taxon>
    </lineage>
</organism>
<reference evidence="2" key="1">
    <citation type="submission" date="2022-11" db="EMBL/GenBank/DDBJ databases">
        <title>Centuries of genome instability and evolution in soft-shell clam transmissible cancer (bioRxiv).</title>
        <authorList>
            <person name="Hart S.F.M."/>
            <person name="Yonemitsu M.A."/>
            <person name="Giersch R.M."/>
            <person name="Beal B.F."/>
            <person name="Arriagada G."/>
            <person name="Davis B.W."/>
            <person name="Ostrander E.A."/>
            <person name="Goff S.P."/>
            <person name="Metzger M.J."/>
        </authorList>
    </citation>
    <scope>NUCLEOTIDE SEQUENCE</scope>
    <source>
        <strain evidence="2">MELC-2E11</strain>
        <tissue evidence="2">Siphon/mantle</tissue>
    </source>
</reference>
<dbReference type="Proteomes" id="UP001164746">
    <property type="component" value="Chromosome 16"/>
</dbReference>
<keyword evidence="3" id="KW-1185">Reference proteome</keyword>
<accession>A0ABY7G8E1</accession>